<accession>A0ABZ1WJV1</accession>
<evidence type="ECO:0000313" key="1">
    <source>
        <dbReference type="EMBL" id="WUS61038.1"/>
    </source>
</evidence>
<dbReference type="EMBL" id="CP108482">
    <property type="protein sequence ID" value="WUS61038.1"/>
    <property type="molecule type" value="Genomic_DNA"/>
</dbReference>
<protein>
    <submittedName>
        <fullName evidence="1">Uncharacterized protein</fullName>
    </submittedName>
</protein>
<organism evidence="1 2">
    <name type="scientific">Kitasatospora herbaricolor</name>
    <dbReference type="NCBI Taxonomy" id="68217"/>
    <lineage>
        <taxon>Bacteria</taxon>
        <taxon>Bacillati</taxon>
        <taxon>Actinomycetota</taxon>
        <taxon>Actinomycetes</taxon>
        <taxon>Kitasatosporales</taxon>
        <taxon>Streptomycetaceae</taxon>
        <taxon>Kitasatospora</taxon>
    </lineage>
</organism>
<keyword evidence="2" id="KW-1185">Reference proteome</keyword>
<dbReference type="RefSeq" id="WP_329611698.1">
    <property type="nucleotide sequence ID" value="NZ_CP108482.1"/>
</dbReference>
<proteinExistence type="predicted"/>
<name>A0ABZ1WJV1_9ACTN</name>
<evidence type="ECO:0000313" key="2">
    <source>
        <dbReference type="Proteomes" id="UP001432014"/>
    </source>
</evidence>
<reference evidence="1 2" key="1">
    <citation type="submission" date="2022-10" db="EMBL/GenBank/DDBJ databases">
        <title>The complete genomes of actinobacterial strains from the NBC collection.</title>
        <authorList>
            <person name="Joergensen T.S."/>
            <person name="Alvarez Arevalo M."/>
            <person name="Sterndorff E.B."/>
            <person name="Faurdal D."/>
            <person name="Vuksanovic O."/>
            <person name="Mourched A.-S."/>
            <person name="Charusanti P."/>
            <person name="Shaw S."/>
            <person name="Blin K."/>
            <person name="Weber T."/>
        </authorList>
    </citation>
    <scope>NUCLEOTIDE SEQUENCE [LARGE SCALE GENOMIC DNA]</scope>
    <source>
        <strain evidence="1 2">NBC_01247</strain>
    </source>
</reference>
<dbReference type="Proteomes" id="UP001432014">
    <property type="component" value="Chromosome"/>
</dbReference>
<sequence>MDSYDGTATLEWWGNPATCLGSFRVTLTVSVVSGDWKGIAMLDSPGSETDREGLEFLLQLDPVFTLRFADDSTTLVHVIAEGVSGCLILSAFDSGELAVSRTEMES</sequence>
<gene>
    <name evidence="1" type="ORF">OG469_39430</name>
</gene>